<dbReference type="InterPro" id="IPR015797">
    <property type="entry name" value="NUDIX_hydrolase-like_dom_sf"/>
</dbReference>
<dbReference type="GO" id="GO:0046872">
    <property type="term" value="F:metal ion binding"/>
    <property type="evidence" value="ECO:0007669"/>
    <property type="project" value="UniProtKB-KW"/>
</dbReference>
<keyword evidence="3" id="KW-0479">Metal-binding</keyword>
<keyword evidence="5" id="KW-0460">Magnesium</keyword>
<organism evidence="7 8">
    <name type="scientific">Facklamia hominis</name>
    <dbReference type="NCBI Taxonomy" id="178214"/>
    <lineage>
        <taxon>Bacteria</taxon>
        <taxon>Bacillati</taxon>
        <taxon>Bacillota</taxon>
        <taxon>Bacilli</taxon>
        <taxon>Lactobacillales</taxon>
        <taxon>Aerococcaceae</taxon>
        <taxon>Facklamia</taxon>
    </lineage>
</organism>
<evidence type="ECO:0000313" key="7">
    <source>
        <dbReference type="EMBL" id="MDK7187393.1"/>
    </source>
</evidence>
<evidence type="ECO:0000259" key="6">
    <source>
        <dbReference type="PROSITE" id="PS51462"/>
    </source>
</evidence>
<evidence type="ECO:0000313" key="8">
    <source>
        <dbReference type="Proteomes" id="UP001229251"/>
    </source>
</evidence>
<dbReference type="GO" id="GO:0008413">
    <property type="term" value="F:8-oxo-7,8-dihydroguanosine triphosphate pyrophosphatase activity"/>
    <property type="evidence" value="ECO:0007669"/>
    <property type="project" value="InterPro"/>
</dbReference>
<name>A0AAJ1Q6C7_9LACT</name>
<dbReference type="Proteomes" id="UP001229251">
    <property type="component" value="Unassembled WGS sequence"/>
</dbReference>
<dbReference type="PROSITE" id="PS00893">
    <property type="entry name" value="NUDIX_BOX"/>
    <property type="match status" value="1"/>
</dbReference>
<evidence type="ECO:0000256" key="3">
    <source>
        <dbReference type="ARBA" id="ARBA00022723"/>
    </source>
</evidence>
<dbReference type="PRINTS" id="PR01402">
    <property type="entry name" value="MUTATORMUTX"/>
</dbReference>
<dbReference type="CDD" id="cd18886">
    <property type="entry name" value="NUDIX_MutT_Nudt1"/>
    <property type="match status" value="1"/>
</dbReference>
<reference evidence="7" key="1">
    <citation type="submission" date="2023-05" db="EMBL/GenBank/DDBJ databases">
        <title>Cataloging the Phylogenetic Diversity of Human Bladder Bacteria.</title>
        <authorList>
            <person name="Du J."/>
        </authorList>
    </citation>
    <scope>NUCLEOTIDE SEQUENCE</scope>
    <source>
        <strain evidence="7">UMB1231</strain>
    </source>
</reference>
<comment type="similarity">
    <text evidence="2">Belongs to the Nudix hydrolase family.</text>
</comment>
<protein>
    <submittedName>
        <fullName evidence="7">8-oxo-dGTP diphosphatase</fullName>
    </submittedName>
</protein>
<evidence type="ECO:0000256" key="1">
    <source>
        <dbReference type="ARBA" id="ARBA00001946"/>
    </source>
</evidence>
<sequence>MQQLSTICYIDNGSQLLLLYRNKKKNDIHHGKWISVGGKFEAEEDPKSCAIREIKEETGLEAKKLDLLGFITFPNFTHDGRDWYSFVYRVKEYTGELIDDCDEGQLEWVDYDQVLTKPTWTGDALILKWVLEAKGFFMAKFKYNELGELVDYEVDFLYEGDQS</sequence>
<dbReference type="Gene3D" id="3.90.79.10">
    <property type="entry name" value="Nucleoside Triphosphate Pyrophosphohydrolase"/>
    <property type="match status" value="1"/>
</dbReference>
<keyword evidence="4" id="KW-0378">Hydrolase</keyword>
<evidence type="ECO:0000256" key="2">
    <source>
        <dbReference type="ARBA" id="ARBA00005582"/>
    </source>
</evidence>
<dbReference type="RefSeq" id="WP_285065844.1">
    <property type="nucleotide sequence ID" value="NZ_JASOOE010000008.1"/>
</dbReference>
<comment type="cofactor">
    <cofactor evidence="1">
        <name>Mg(2+)</name>
        <dbReference type="ChEBI" id="CHEBI:18420"/>
    </cofactor>
</comment>
<dbReference type="Pfam" id="PF00293">
    <property type="entry name" value="NUDIX"/>
    <property type="match status" value="1"/>
</dbReference>
<dbReference type="PANTHER" id="PTHR43758:SF2">
    <property type="entry name" value="OXIDIZED PURINE NUCLEOSIDE TRIPHOSPHATE HYDROLASE"/>
    <property type="match status" value="1"/>
</dbReference>
<accession>A0AAJ1Q6C7</accession>
<dbReference type="SUPFAM" id="SSF55811">
    <property type="entry name" value="Nudix"/>
    <property type="match status" value="1"/>
</dbReference>
<dbReference type="InterPro" id="IPR000086">
    <property type="entry name" value="NUDIX_hydrolase_dom"/>
</dbReference>
<dbReference type="InterPro" id="IPR020084">
    <property type="entry name" value="NUDIX_hydrolase_CS"/>
</dbReference>
<dbReference type="AlphaFoldDB" id="A0AAJ1Q6C7"/>
<proteinExistence type="inferred from homology"/>
<evidence type="ECO:0000256" key="5">
    <source>
        <dbReference type="ARBA" id="ARBA00022842"/>
    </source>
</evidence>
<dbReference type="GO" id="GO:0005737">
    <property type="term" value="C:cytoplasm"/>
    <property type="evidence" value="ECO:0007669"/>
    <property type="project" value="TreeGrafter"/>
</dbReference>
<dbReference type="PANTHER" id="PTHR43758">
    <property type="entry name" value="7,8-DIHYDRO-8-OXOGUANINE TRIPHOSPHATASE"/>
    <property type="match status" value="1"/>
</dbReference>
<dbReference type="GO" id="GO:0006281">
    <property type="term" value="P:DNA repair"/>
    <property type="evidence" value="ECO:0007669"/>
    <property type="project" value="InterPro"/>
</dbReference>
<gene>
    <name evidence="7" type="ORF">QP433_05315</name>
</gene>
<dbReference type="EMBL" id="JASOOE010000008">
    <property type="protein sequence ID" value="MDK7187393.1"/>
    <property type="molecule type" value="Genomic_DNA"/>
</dbReference>
<feature type="domain" description="Nudix hydrolase" evidence="6">
    <location>
        <begin position="1"/>
        <end position="132"/>
    </location>
</feature>
<evidence type="ECO:0000256" key="4">
    <source>
        <dbReference type="ARBA" id="ARBA00022801"/>
    </source>
</evidence>
<dbReference type="PROSITE" id="PS51462">
    <property type="entry name" value="NUDIX"/>
    <property type="match status" value="1"/>
</dbReference>
<dbReference type="InterPro" id="IPR003562">
    <property type="entry name" value="Mutator_MutX_prot"/>
</dbReference>
<comment type="caution">
    <text evidence="7">The sequence shown here is derived from an EMBL/GenBank/DDBJ whole genome shotgun (WGS) entry which is preliminary data.</text>
</comment>